<organism evidence="2 3">
    <name type="scientific">Quercus lobata</name>
    <name type="common">Valley oak</name>
    <dbReference type="NCBI Taxonomy" id="97700"/>
    <lineage>
        <taxon>Eukaryota</taxon>
        <taxon>Viridiplantae</taxon>
        <taxon>Streptophyta</taxon>
        <taxon>Embryophyta</taxon>
        <taxon>Tracheophyta</taxon>
        <taxon>Spermatophyta</taxon>
        <taxon>Magnoliopsida</taxon>
        <taxon>eudicotyledons</taxon>
        <taxon>Gunneridae</taxon>
        <taxon>Pentapetalae</taxon>
        <taxon>rosids</taxon>
        <taxon>fabids</taxon>
        <taxon>Fagales</taxon>
        <taxon>Fagaceae</taxon>
        <taxon>Quercus</taxon>
    </lineage>
</organism>
<name>A0A7N2MT69_QUELO</name>
<dbReference type="EnsemblPlants" id="QL10p052970:mrna">
    <property type="protein sequence ID" value="QL10p052970:mrna:CDS:1"/>
    <property type="gene ID" value="QL10p052970"/>
</dbReference>
<dbReference type="InterPro" id="IPR040273">
    <property type="entry name" value="PIP1"/>
</dbReference>
<dbReference type="PANTHER" id="PTHR37245:SF4">
    <property type="entry name" value="PAMP-INDUCED SECRETED PEPTIDE 1"/>
    <property type="match status" value="1"/>
</dbReference>
<feature type="chain" id="PRO_5029764347" evidence="1">
    <location>
        <begin position="25"/>
        <end position="70"/>
    </location>
</feature>
<dbReference type="Gramene" id="QL10p052970:mrna">
    <property type="protein sequence ID" value="QL10p052970:mrna:CDS:1"/>
    <property type="gene ID" value="QL10p052970"/>
</dbReference>
<reference evidence="2" key="2">
    <citation type="submission" date="2021-01" db="UniProtKB">
        <authorList>
            <consortium name="EnsemblPlants"/>
        </authorList>
    </citation>
    <scope>IDENTIFICATION</scope>
</reference>
<proteinExistence type="predicted"/>
<dbReference type="AlphaFoldDB" id="A0A7N2MT69"/>
<feature type="signal peptide" evidence="1">
    <location>
        <begin position="1"/>
        <end position="24"/>
    </location>
</feature>
<dbReference type="GO" id="GO:0006952">
    <property type="term" value="P:defense response"/>
    <property type="evidence" value="ECO:0007669"/>
    <property type="project" value="InterPro"/>
</dbReference>
<dbReference type="OMA" id="MNFPKMS"/>
<dbReference type="InParanoid" id="A0A7N2MT69"/>
<keyword evidence="1" id="KW-0732">Signal</keyword>
<reference evidence="2 3" key="1">
    <citation type="journal article" date="2016" name="G3 (Bethesda)">
        <title>First Draft Assembly and Annotation of the Genome of a California Endemic Oak Quercus lobata Nee (Fagaceae).</title>
        <authorList>
            <person name="Sork V.L."/>
            <person name="Fitz-Gibbon S.T."/>
            <person name="Puiu D."/>
            <person name="Crepeau M."/>
            <person name="Gugger P.F."/>
            <person name="Sherman R."/>
            <person name="Stevens K."/>
            <person name="Langley C.H."/>
            <person name="Pellegrini M."/>
            <person name="Salzberg S.L."/>
        </authorList>
    </citation>
    <scope>NUCLEOTIDE SEQUENCE [LARGE SCALE GENOMIC DNA]</scope>
    <source>
        <strain evidence="2 3">cv. SW786</strain>
    </source>
</reference>
<dbReference type="Proteomes" id="UP000594261">
    <property type="component" value="Chromosome 10"/>
</dbReference>
<dbReference type="EMBL" id="LRBV02000010">
    <property type="status" value="NOT_ANNOTATED_CDS"/>
    <property type="molecule type" value="Genomic_DNA"/>
</dbReference>
<evidence type="ECO:0000313" key="2">
    <source>
        <dbReference type="EnsemblPlants" id="QL10p052970:mrna:CDS:1"/>
    </source>
</evidence>
<protein>
    <submittedName>
        <fullName evidence="2">Uncharacterized protein</fullName>
    </submittedName>
</protein>
<accession>A0A7N2MT69</accession>
<evidence type="ECO:0000313" key="3">
    <source>
        <dbReference type="Proteomes" id="UP000594261"/>
    </source>
</evidence>
<keyword evidence="3" id="KW-1185">Reference proteome</keyword>
<sequence length="70" mass="7588">MNFSNIVIIFVISMALLSHSGVEATRLLGEDFGSANHLETYSSFYEKAKNSMACLLERLPSGPSPRGSGH</sequence>
<evidence type="ECO:0000256" key="1">
    <source>
        <dbReference type="SAM" id="SignalP"/>
    </source>
</evidence>
<dbReference type="PANTHER" id="PTHR37245">
    <property type="entry name" value="PAMP-INDUCED SECRETED PEPTIDE 1"/>
    <property type="match status" value="1"/>
</dbReference>